<evidence type="ECO:0000313" key="2">
    <source>
        <dbReference type="Proteomes" id="UP001314205"/>
    </source>
</evidence>
<sequence length="96" mass="11374">MCLKQTVKYYTDRRTPVYACFLDLSKAFDLVTYNLLWDKLQSIGLPQELISMFRYWYANQANNFLLTLLLSQFFDIYFLNLRIACISLCSSISFNI</sequence>
<reference evidence="1 2" key="1">
    <citation type="submission" date="2023-11" db="EMBL/GenBank/DDBJ databases">
        <authorList>
            <person name="Hedman E."/>
            <person name="Englund M."/>
            <person name="Stromberg M."/>
            <person name="Nyberg Akerstrom W."/>
            <person name="Nylinder S."/>
            <person name="Jareborg N."/>
            <person name="Kallberg Y."/>
            <person name="Kronander E."/>
        </authorList>
    </citation>
    <scope>NUCLEOTIDE SEQUENCE [LARGE SCALE GENOMIC DNA]</scope>
</reference>
<protein>
    <recommendedName>
        <fullName evidence="3">Reverse transcriptase domain-containing protein</fullName>
    </recommendedName>
</protein>
<evidence type="ECO:0008006" key="3">
    <source>
        <dbReference type="Google" id="ProtNLM"/>
    </source>
</evidence>
<gene>
    <name evidence="1" type="ORF">PARMNEM_LOCUS12863</name>
</gene>
<dbReference type="EMBL" id="CAVLGL010000088">
    <property type="protein sequence ID" value="CAK1593015.1"/>
    <property type="molecule type" value="Genomic_DNA"/>
</dbReference>
<proteinExistence type="predicted"/>
<dbReference type="AlphaFoldDB" id="A0AAV1LC02"/>
<dbReference type="Proteomes" id="UP001314205">
    <property type="component" value="Unassembled WGS sequence"/>
</dbReference>
<accession>A0AAV1LC02</accession>
<organism evidence="1 2">
    <name type="scientific">Parnassius mnemosyne</name>
    <name type="common">clouded apollo</name>
    <dbReference type="NCBI Taxonomy" id="213953"/>
    <lineage>
        <taxon>Eukaryota</taxon>
        <taxon>Metazoa</taxon>
        <taxon>Ecdysozoa</taxon>
        <taxon>Arthropoda</taxon>
        <taxon>Hexapoda</taxon>
        <taxon>Insecta</taxon>
        <taxon>Pterygota</taxon>
        <taxon>Neoptera</taxon>
        <taxon>Endopterygota</taxon>
        <taxon>Lepidoptera</taxon>
        <taxon>Glossata</taxon>
        <taxon>Ditrysia</taxon>
        <taxon>Papilionoidea</taxon>
        <taxon>Papilionidae</taxon>
        <taxon>Parnassiinae</taxon>
        <taxon>Parnassini</taxon>
        <taxon>Parnassius</taxon>
        <taxon>Driopa</taxon>
    </lineage>
</organism>
<keyword evidence="2" id="KW-1185">Reference proteome</keyword>
<comment type="caution">
    <text evidence="1">The sequence shown here is derived from an EMBL/GenBank/DDBJ whole genome shotgun (WGS) entry which is preliminary data.</text>
</comment>
<name>A0AAV1LC02_9NEOP</name>
<evidence type="ECO:0000313" key="1">
    <source>
        <dbReference type="EMBL" id="CAK1593015.1"/>
    </source>
</evidence>